<accession>A0ABW4JFH9</accession>
<gene>
    <name evidence="6" type="ORF">ACFSB2_04305</name>
</gene>
<evidence type="ECO:0000256" key="4">
    <source>
        <dbReference type="SAM" id="Phobius"/>
    </source>
</evidence>
<keyword evidence="2" id="KW-0346">Stress response</keyword>
<protein>
    <submittedName>
        <fullName evidence="6">DnaJ domain-containing protein</fullName>
    </submittedName>
</protein>
<dbReference type="PRINTS" id="PR00625">
    <property type="entry name" value="JDOMAIN"/>
</dbReference>
<evidence type="ECO:0000313" key="7">
    <source>
        <dbReference type="Proteomes" id="UP001597079"/>
    </source>
</evidence>
<dbReference type="EMBL" id="JBHUCX010000014">
    <property type="protein sequence ID" value="MFD1673930.1"/>
    <property type="molecule type" value="Genomic_DNA"/>
</dbReference>
<dbReference type="Pfam" id="PF00226">
    <property type="entry name" value="DnaJ"/>
    <property type="match status" value="1"/>
</dbReference>
<dbReference type="RefSeq" id="WP_377941550.1">
    <property type="nucleotide sequence ID" value="NZ_JBHUCX010000014.1"/>
</dbReference>
<evidence type="ECO:0000313" key="6">
    <source>
        <dbReference type="EMBL" id="MFD1673930.1"/>
    </source>
</evidence>
<dbReference type="InterPro" id="IPR049299">
    <property type="entry name" value="Thio2_N"/>
</dbReference>
<dbReference type="SUPFAM" id="SSF46565">
    <property type="entry name" value="Chaperone J-domain"/>
    <property type="match status" value="1"/>
</dbReference>
<dbReference type="Pfam" id="PF21352">
    <property type="entry name" value="Zn_ribbon_Thio2"/>
    <property type="match status" value="1"/>
</dbReference>
<dbReference type="Gene3D" id="1.10.287.110">
    <property type="entry name" value="DnaJ domain"/>
    <property type="match status" value="1"/>
</dbReference>
<organism evidence="6 7">
    <name type="scientific">Alicyclobacillus fodiniaquatilis</name>
    <dbReference type="NCBI Taxonomy" id="1661150"/>
    <lineage>
        <taxon>Bacteria</taxon>
        <taxon>Bacillati</taxon>
        <taxon>Bacillota</taxon>
        <taxon>Bacilli</taxon>
        <taxon>Bacillales</taxon>
        <taxon>Alicyclobacillaceae</taxon>
        <taxon>Alicyclobacillus</taxon>
    </lineage>
</organism>
<keyword evidence="3" id="KW-0143">Chaperone</keyword>
<proteinExistence type="predicted"/>
<dbReference type="InterPro" id="IPR051938">
    <property type="entry name" value="Apopto_cytoskel_mod"/>
</dbReference>
<keyword evidence="4" id="KW-0812">Transmembrane</keyword>
<name>A0ABW4JFH9_9BACL</name>
<dbReference type="CDD" id="cd06257">
    <property type="entry name" value="DnaJ"/>
    <property type="match status" value="1"/>
</dbReference>
<evidence type="ECO:0000256" key="1">
    <source>
        <dbReference type="ARBA" id="ARBA00022705"/>
    </source>
</evidence>
<dbReference type="Proteomes" id="UP001597079">
    <property type="component" value="Unassembled WGS sequence"/>
</dbReference>
<dbReference type="PANTHER" id="PTHR44145:SF3">
    <property type="entry name" value="DNAJ HOMOLOG SUBFAMILY A MEMBER 3, MITOCHONDRIAL"/>
    <property type="match status" value="1"/>
</dbReference>
<dbReference type="InterPro" id="IPR036869">
    <property type="entry name" value="J_dom_sf"/>
</dbReference>
<dbReference type="Gene3D" id="2.30.30.380">
    <property type="entry name" value="Zn-finger domain of Sec23/24"/>
    <property type="match status" value="1"/>
</dbReference>
<dbReference type="PANTHER" id="PTHR44145">
    <property type="entry name" value="DNAJ HOMOLOG SUBFAMILY A MEMBER 3, MITOCHONDRIAL"/>
    <property type="match status" value="1"/>
</dbReference>
<reference evidence="7" key="1">
    <citation type="journal article" date="2019" name="Int. J. Syst. Evol. Microbiol.">
        <title>The Global Catalogue of Microorganisms (GCM) 10K type strain sequencing project: providing services to taxonomists for standard genome sequencing and annotation.</title>
        <authorList>
            <consortium name="The Broad Institute Genomics Platform"/>
            <consortium name="The Broad Institute Genome Sequencing Center for Infectious Disease"/>
            <person name="Wu L."/>
            <person name="Ma J."/>
        </authorList>
    </citation>
    <scope>NUCLEOTIDE SEQUENCE [LARGE SCALE GENOMIC DNA]</scope>
    <source>
        <strain evidence="7">CGMCC 1.12286</strain>
    </source>
</reference>
<feature type="domain" description="J" evidence="5">
    <location>
        <begin position="41"/>
        <end position="106"/>
    </location>
</feature>
<evidence type="ECO:0000259" key="5">
    <source>
        <dbReference type="PROSITE" id="PS50076"/>
    </source>
</evidence>
<dbReference type="PROSITE" id="PS50076">
    <property type="entry name" value="DNAJ_2"/>
    <property type="match status" value="1"/>
</dbReference>
<evidence type="ECO:0000256" key="2">
    <source>
        <dbReference type="ARBA" id="ARBA00023016"/>
    </source>
</evidence>
<keyword evidence="1" id="KW-0235">DNA replication</keyword>
<feature type="transmembrane region" description="Helical" evidence="4">
    <location>
        <begin position="135"/>
        <end position="157"/>
    </location>
</feature>
<evidence type="ECO:0000256" key="3">
    <source>
        <dbReference type="ARBA" id="ARBA00023186"/>
    </source>
</evidence>
<comment type="caution">
    <text evidence="6">The sequence shown here is derived from an EMBL/GenBank/DDBJ whole genome shotgun (WGS) entry which is preliminary data.</text>
</comment>
<keyword evidence="7" id="KW-1185">Reference proteome</keyword>
<dbReference type="SMART" id="SM00271">
    <property type="entry name" value="DnaJ"/>
    <property type="match status" value="1"/>
</dbReference>
<keyword evidence="4" id="KW-0472">Membrane</keyword>
<dbReference type="InterPro" id="IPR001623">
    <property type="entry name" value="DnaJ_domain"/>
</dbReference>
<sequence length="161" mass="18834">MDNNKGQEIHVCPYCHTVNRVNSEKLHQAVCGLCKNRLDSTYYDMLGISKNASMQEVKRRYHALTKMWHPDKNSGNAHALEVFKSITHAYRVLSDPYEREAYDLTLKKQEITQIENESREPDNSNKEMDEKQFQLNLMIVLMTVCALVMIFIAWVLVRQVR</sequence>
<keyword evidence="4" id="KW-1133">Transmembrane helix</keyword>